<feature type="compositionally biased region" description="Basic and acidic residues" evidence="1">
    <location>
        <begin position="136"/>
        <end position="147"/>
    </location>
</feature>
<organism evidence="2 3">
    <name type="scientific">Rhizomicrobium palustre</name>
    <dbReference type="NCBI Taxonomy" id="189966"/>
    <lineage>
        <taxon>Bacteria</taxon>
        <taxon>Pseudomonadati</taxon>
        <taxon>Pseudomonadota</taxon>
        <taxon>Alphaproteobacteria</taxon>
        <taxon>Micropepsales</taxon>
        <taxon>Micropepsaceae</taxon>
        <taxon>Rhizomicrobium</taxon>
    </lineage>
</organism>
<dbReference type="SUPFAM" id="SSF103088">
    <property type="entry name" value="OmpA-like"/>
    <property type="match status" value="1"/>
</dbReference>
<gene>
    <name evidence="2" type="ORF">FHS83_002014</name>
</gene>
<evidence type="ECO:0000256" key="1">
    <source>
        <dbReference type="SAM" id="MobiDB-lite"/>
    </source>
</evidence>
<evidence type="ECO:0000313" key="3">
    <source>
        <dbReference type="Proteomes" id="UP000570514"/>
    </source>
</evidence>
<protein>
    <submittedName>
        <fullName evidence="2">Outer membrane protein OmpA-like peptidoglycan-associated protein</fullName>
    </submittedName>
</protein>
<proteinExistence type="predicted"/>
<feature type="compositionally biased region" description="Low complexity" evidence="1">
    <location>
        <begin position="217"/>
        <end position="226"/>
    </location>
</feature>
<feature type="region of interest" description="Disordered" evidence="1">
    <location>
        <begin position="92"/>
        <end position="264"/>
    </location>
</feature>
<reference evidence="2 3" key="1">
    <citation type="submission" date="2020-03" db="EMBL/GenBank/DDBJ databases">
        <title>Genomic Encyclopedia of Type Strains, Phase IV (KMG-IV): sequencing the most valuable type-strain genomes for metagenomic binning, comparative biology and taxonomic classification.</title>
        <authorList>
            <person name="Goeker M."/>
        </authorList>
    </citation>
    <scope>NUCLEOTIDE SEQUENCE [LARGE SCALE GENOMIC DNA]</scope>
    <source>
        <strain evidence="2 3">DSM 19867</strain>
    </source>
</reference>
<sequence length="354" mass="36546">MVDRTSRPLDSMRLTLAFALAPLALVPLALVPLSGAAAQSVTVNSMGVNADGQVLIDPGTGQPRALPPLLQPWQYNEKPIVLHMPRARAKVPATDTAVTPPASESYAAAPVETPKPKKHKAVAAAAPVEPAPVAREMTEEAPKEAPKPKKIASAKPAPQTTTPPAPKPAAPAPQSAASSLSGFGDLQTLTMAPANKPAPAPQKAAQQAPRPAPQPAPQQAAPQQAAVSKPVQTASIEPAKSSKAKVPAGSRRDTVTFAPNASDPSASAVSAIRTLANSLGDVAADGSARIQLLAYAGQRGEKTSDTRRMSLKRALVVRQLLIDDGIPSEKIDVFAHGGVDDNGPLDRVDVMVTR</sequence>
<evidence type="ECO:0000313" key="2">
    <source>
        <dbReference type="EMBL" id="NIK88696.1"/>
    </source>
</evidence>
<feature type="compositionally biased region" description="Low complexity" evidence="1">
    <location>
        <begin position="122"/>
        <end position="134"/>
    </location>
</feature>
<dbReference type="EMBL" id="JAASRM010000001">
    <property type="protein sequence ID" value="NIK88696.1"/>
    <property type="molecule type" value="Genomic_DNA"/>
</dbReference>
<feature type="compositionally biased region" description="Low complexity" evidence="1">
    <location>
        <begin position="151"/>
        <end position="160"/>
    </location>
</feature>
<accession>A0A846MZ24</accession>
<dbReference type="Proteomes" id="UP000570514">
    <property type="component" value="Unassembled WGS sequence"/>
</dbReference>
<dbReference type="Gene3D" id="3.30.1330.60">
    <property type="entry name" value="OmpA-like domain"/>
    <property type="match status" value="1"/>
</dbReference>
<feature type="compositionally biased region" description="Pro residues" evidence="1">
    <location>
        <begin position="161"/>
        <end position="171"/>
    </location>
</feature>
<dbReference type="InterPro" id="IPR036737">
    <property type="entry name" value="OmpA-like_sf"/>
</dbReference>
<dbReference type="AlphaFoldDB" id="A0A846MZ24"/>
<name>A0A846MZ24_9PROT</name>
<feature type="compositionally biased region" description="Low complexity" evidence="1">
    <location>
        <begin position="192"/>
        <end position="209"/>
    </location>
</feature>
<keyword evidence="3" id="KW-1185">Reference proteome</keyword>
<dbReference type="RefSeq" id="WP_167082847.1">
    <property type="nucleotide sequence ID" value="NZ_BAAADC010000001.1"/>
</dbReference>
<comment type="caution">
    <text evidence="2">The sequence shown here is derived from an EMBL/GenBank/DDBJ whole genome shotgun (WGS) entry which is preliminary data.</text>
</comment>